<dbReference type="InParanoid" id="E2AES1"/>
<evidence type="ECO:0000313" key="3">
    <source>
        <dbReference type="Proteomes" id="UP000000311"/>
    </source>
</evidence>
<dbReference type="AlphaFoldDB" id="E2AES1"/>
<accession>E2AES1</accession>
<proteinExistence type="predicted"/>
<dbReference type="Proteomes" id="UP000000311">
    <property type="component" value="Unassembled WGS sequence"/>
</dbReference>
<organism evidence="3">
    <name type="scientific">Camponotus floridanus</name>
    <name type="common">Florida carpenter ant</name>
    <dbReference type="NCBI Taxonomy" id="104421"/>
    <lineage>
        <taxon>Eukaryota</taxon>
        <taxon>Metazoa</taxon>
        <taxon>Ecdysozoa</taxon>
        <taxon>Arthropoda</taxon>
        <taxon>Hexapoda</taxon>
        <taxon>Insecta</taxon>
        <taxon>Pterygota</taxon>
        <taxon>Neoptera</taxon>
        <taxon>Endopterygota</taxon>
        <taxon>Hymenoptera</taxon>
        <taxon>Apocrita</taxon>
        <taxon>Aculeata</taxon>
        <taxon>Formicoidea</taxon>
        <taxon>Formicidae</taxon>
        <taxon>Formicinae</taxon>
        <taxon>Camponotus</taxon>
    </lineage>
</organism>
<evidence type="ECO:0000256" key="1">
    <source>
        <dbReference type="SAM" id="MobiDB-lite"/>
    </source>
</evidence>
<sequence>MSDGAALINGQSVAVACYAKKHRYDTPVKFSRVCNLCYGGRWVSHRDEGSDLTRDRVLSPSANYYESLRQDTDAKKERRRRRKRKERREGKHRLGGQFSSVHYRRSRVAHVRLEKHVLKPVSPDRFREPHAPGSRIRVPTRLPLALPPPRPPLLPLLLFPSPLSRLFQPPTSAAGSSDFREARMWAGPDSRLPTPYFRR</sequence>
<protein>
    <submittedName>
        <fullName evidence="2">Uncharacterized protein</fullName>
    </submittedName>
</protein>
<name>E2AES1_CAMFO</name>
<gene>
    <name evidence="2" type="ORF">EAG_15957</name>
</gene>
<dbReference type="EMBL" id="GL438929">
    <property type="protein sequence ID" value="EFN68067.1"/>
    <property type="molecule type" value="Genomic_DNA"/>
</dbReference>
<feature type="compositionally biased region" description="Basic residues" evidence="1">
    <location>
        <begin position="77"/>
        <end position="94"/>
    </location>
</feature>
<evidence type="ECO:0000313" key="2">
    <source>
        <dbReference type="EMBL" id="EFN68067.1"/>
    </source>
</evidence>
<keyword evidence="3" id="KW-1185">Reference proteome</keyword>
<reference evidence="2 3" key="1">
    <citation type="journal article" date="2010" name="Science">
        <title>Genomic comparison of the ants Camponotus floridanus and Harpegnathos saltator.</title>
        <authorList>
            <person name="Bonasio R."/>
            <person name="Zhang G."/>
            <person name="Ye C."/>
            <person name="Mutti N.S."/>
            <person name="Fang X."/>
            <person name="Qin N."/>
            <person name="Donahue G."/>
            <person name="Yang P."/>
            <person name="Li Q."/>
            <person name="Li C."/>
            <person name="Zhang P."/>
            <person name="Huang Z."/>
            <person name="Berger S.L."/>
            <person name="Reinberg D."/>
            <person name="Wang J."/>
            <person name="Liebig J."/>
        </authorList>
    </citation>
    <scope>NUCLEOTIDE SEQUENCE [LARGE SCALE GENOMIC DNA]</scope>
    <source>
        <strain evidence="3">C129</strain>
    </source>
</reference>
<feature type="region of interest" description="Disordered" evidence="1">
    <location>
        <begin position="63"/>
        <end position="95"/>
    </location>
</feature>